<dbReference type="EMBL" id="AMCI01000884">
    <property type="protein sequence ID" value="EJX07437.1"/>
    <property type="molecule type" value="Genomic_DNA"/>
</dbReference>
<reference evidence="1" key="1">
    <citation type="journal article" date="2012" name="PLoS ONE">
        <title>Gene sets for utilization of primary and secondary nutrition supplies in the distal gut of endangered iberian lynx.</title>
        <authorList>
            <person name="Alcaide M."/>
            <person name="Messina E."/>
            <person name="Richter M."/>
            <person name="Bargiela R."/>
            <person name="Peplies J."/>
            <person name="Huws S.A."/>
            <person name="Newbold C.J."/>
            <person name="Golyshin P.N."/>
            <person name="Simon M.A."/>
            <person name="Lopez G."/>
            <person name="Yakimov M.M."/>
            <person name="Ferrer M."/>
        </authorList>
    </citation>
    <scope>NUCLEOTIDE SEQUENCE</scope>
</reference>
<sequence length="51" mass="6017">METAFQSHDFLTAKTTEDQAAVMAFYRTYREIGDILIRKSFYYFDFCSEAS</sequence>
<gene>
    <name evidence="1" type="ORF">EVA_04447</name>
</gene>
<evidence type="ECO:0000313" key="1">
    <source>
        <dbReference type="EMBL" id="EJX07437.1"/>
    </source>
</evidence>
<accession>J9GIL7</accession>
<dbReference type="AlphaFoldDB" id="J9GIL7"/>
<name>J9GIL7_9ZZZZ</name>
<comment type="caution">
    <text evidence="1">The sequence shown here is derived from an EMBL/GenBank/DDBJ whole genome shotgun (WGS) entry which is preliminary data.</text>
</comment>
<proteinExistence type="predicted"/>
<organism evidence="1">
    <name type="scientific">gut metagenome</name>
    <dbReference type="NCBI Taxonomy" id="749906"/>
    <lineage>
        <taxon>unclassified sequences</taxon>
        <taxon>metagenomes</taxon>
        <taxon>organismal metagenomes</taxon>
    </lineage>
</organism>
<protein>
    <submittedName>
        <fullName evidence="1">Uncharacterized protein</fullName>
    </submittedName>
</protein>